<evidence type="ECO:0000256" key="12">
    <source>
        <dbReference type="PIRSR" id="PIRSR612734-2"/>
    </source>
</evidence>
<dbReference type="PROSITE" id="PS51481">
    <property type="entry name" value="DHAK"/>
    <property type="match status" value="1"/>
</dbReference>
<reference evidence="16" key="1">
    <citation type="submission" date="2022-07" db="EMBL/GenBank/DDBJ databases">
        <title>Genome Sequence of Physisporinus lineatus.</title>
        <authorList>
            <person name="Buettner E."/>
        </authorList>
    </citation>
    <scope>NUCLEOTIDE SEQUENCE</scope>
    <source>
        <strain evidence="16">VT162</strain>
    </source>
</reference>
<dbReference type="GO" id="GO:0005524">
    <property type="term" value="F:ATP binding"/>
    <property type="evidence" value="ECO:0007669"/>
    <property type="project" value="UniProtKB-KW"/>
</dbReference>
<feature type="domain" description="DhaK" evidence="15">
    <location>
        <begin position="11"/>
        <end position="361"/>
    </location>
</feature>
<dbReference type="SUPFAM" id="SSF101473">
    <property type="entry name" value="DhaL-like"/>
    <property type="match status" value="1"/>
</dbReference>
<evidence type="ECO:0000256" key="13">
    <source>
        <dbReference type="SAM" id="MobiDB-lite"/>
    </source>
</evidence>
<accession>A0AAD5V9M3</accession>
<feature type="binding site" evidence="12">
    <location>
        <begin position="56"/>
        <end position="59"/>
    </location>
    <ligand>
        <name>substrate</name>
    </ligand>
</feature>
<dbReference type="Pfam" id="PF02733">
    <property type="entry name" value="Dak1"/>
    <property type="match status" value="1"/>
</dbReference>
<dbReference type="InterPro" id="IPR004006">
    <property type="entry name" value="DhaK_dom"/>
</dbReference>
<comment type="similarity">
    <text evidence="3">Belongs to the dihydroxyacetone kinase (DAK) family.</text>
</comment>
<dbReference type="InterPro" id="IPR036117">
    <property type="entry name" value="DhaL_dom_sf"/>
</dbReference>
<comment type="pathway">
    <text evidence="2">Polyol metabolism; glycerol fermentation; glycerone phosphate from glycerol (oxidative route): step 2/2.</text>
</comment>
<dbReference type="PANTHER" id="PTHR28629">
    <property type="entry name" value="TRIOKINASE/FMN CYCLASE"/>
    <property type="match status" value="1"/>
</dbReference>
<dbReference type="InterPro" id="IPR012734">
    <property type="entry name" value="DhaK_ATP"/>
</dbReference>
<feature type="active site" description="Tele-hemiaminal-histidine intermediate" evidence="11">
    <location>
        <position position="226"/>
    </location>
</feature>
<feature type="binding site" evidence="12">
    <location>
        <position position="107"/>
    </location>
    <ligand>
        <name>substrate</name>
    </ligand>
</feature>
<comment type="function">
    <text evidence="1">Catalyzes both the phosphorylation of dihydroxyacetone and of glyceraldehyde.</text>
</comment>
<dbReference type="GO" id="GO:0004371">
    <property type="term" value="F:glycerone kinase activity"/>
    <property type="evidence" value="ECO:0007669"/>
    <property type="project" value="UniProtKB-EC"/>
</dbReference>
<evidence type="ECO:0000313" key="17">
    <source>
        <dbReference type="Proteomes" id="UP001212997"/>
    </source>
</evidence>
<dbReference type="InterPro" id="IPR004007">
    <property type="entry name" value="DhaL_dom"/>
</dbReference>
<dbReference type="EMBL" id="JANAWD010000041">
    <property type="protein sequence ID" value="KAJ3489656.1"/>
    <property type="molecule type" value="Genomic_DNA"/>
</dbReference>
<dbReference type="FunFam" id="3.40.50.10440:FF:000001">
    <property type="entry name" value="Dihydroxyacetone kinase, DhaK subunit"/>
    <property type="match status" value="1"/>
</dbReference>
<name>A0AAD5V9M3_9APHY</name>
<dbReference type="AlphaFoldDB" id="A0AAD5V9M3"/>
<keyword evidence="6" id="KW-0418">Kinase</keyword>
<keyword evidence="17" id="KW-1185">Reference proteome</keyword>
<evidence type="ECO:0000256" key="4">
    <source>
        <dbReference type="ARBA" id="ARBA00022679"/>
    </source>
</evidence>
<evidence type="ECO:0008006" key="18">
    <source>
        <dbReference type="Google" id="ProtNLM"/>
    </source>
</evidence>
<keyword evidence="8" id="KW-0067">ATP-binding</keyword>
<comment type="caution">
    <text evidence="16">The sequence shown here is derived from an EMBL/GenBank/DDBJ whole genome shotgun (WGS) entry which is preliminary data.</text>
</comment>
<evidence type="ECO:0000256" key="2">
    <source>
        <dbReference type="ARBA" id="ARBA00004778"/>
    </source>
</evidence>
<proteinExistence type="inferred from homology"/>
<evidence type="ECO:0000256" key="7">
    <source>
        <dbReference type="ARBA" id="ARBA00022798"/>
    </source>
</evidence>
<sequence length="598" mass="62090">MSVQSKHFLNTPESLVVDSLEGLCALNPQLALDAANKVVYLAKRDPSKVALICGGGSGHEPAHAGFVGEGILTAAVCGSVFASPNASQVRRGIQLAENDKGVVIIVKNYTGDVLNFGLAKEQYAAQHPDKADRAKFVIVGDDVAVGKTQGKIVGRRGLAGTVLVYKIAGALANRGASLDEVHSITQWVASRIGTIGVGLEHCHVPGTAAGDSHLSPSEIEIGMGIHNEPGNRRLSPVPPLNELIPQLLEHLLSTTDPERSFLPFKGKNSEVPDKVVLLVNNLGGTSELELGAIVKEATKGLHDAGVQVERVLSGTFMTSLNMPGFSLTLLLLPSPADNVPSTPEAATILSLLDDSANTPGWRWSSGSTPGSISQSSVGKTESSAAVPSSETTKIPAADPSAFLEAIKRSCTALINEEPEITRMDNIAGDGDCGLTLKAGATAVLKEVESGRITGHDVVGSVIAIAGVAEEQMGGTSGALYSIFFSGLAQGLQQKSSSGPADATLWASAVTYALQKLYSYTRARPPSRTLVDPLDALVSELGTGFEGAVKAAAAAALNTRDLAAKAGRSAYVEGDRLRTERIPDPGAWGVKTILEALLA</sequence>
<evidence type="ECO:0000256" key="5">
    <source>
        <dbReference type="ARBA" id="ARBA00022741"/>
    </source>
</evidence>
<dbReference type="PROSITE" id="PS51480">
    <property type="entry name" value="DHAL"/>
    <property type="match status" value="1"/>
</dbReference>
<dbReference type="InterPro" id="IPR050861">
    <property type="entry name" value="Dihydroxyacetone_Kinase"/>
</dbReference>
<dbReference type="SUPFAM" id="SSF82549">
    <property type="entry name" value="DAK1/DegV-like"/>
    <property type="match status" value="1"/>
</dbReference>
<evidence type="ECO:0000256" key="3">
    <source>
        <dbReference type="ARBA" id="ARBA00008757"/>
    </source>
</evidence>
<dbReference type="SMART" id="SM01120">
    <property type="entry name" value="Dak2"/>
    <property type="match status" value="1"/>
</dbReference>
<protein>
    <recommendedName>
        <fullName evidence="18">Dihydroxyacetone kinase</fullName>
    </recommendedName>
</protein>
<gene>
    <name evidence="16" type="ORF">NLI96_g1991</name>
</gene>
<dbReference type="Gene3D" id="3.40.50.10440">
    <property type="entry name" value="Dihydroxyacetone kinase, domain 1"/>
    <property type="match status" value="1"/>
</dbReference>
<keyword evidence="5" id="KW-0547">Nucleotide-binding</keyword>
<dbReference type="GO" id="GO:0050354">
    <property type="term" value="F:triokinase activity"/>
    <property type="evidence" value="ECO:0007669"/>
    <property type="project" value="UniProtKB-EC"/>
</dbReference>
<evidence type="ECO:0000259" key="15">
    <source>
        <dbReference type="PROSITE" id="PS51481"/>
    </source>
</evidence>
<keyword evidence="4" id="KW-0808">Transferase</keyword>
<dbReference type="GO" id="GO:0019563">
    <property type="term" value="P:glycerol catabolic process"/>
    <property type="evidence" value="ECO:0007669"/>
    <property type="project" value="TreeGrafter"/>
</dbReference>
<dbReference type="Gene3D" id="1.25.40.340">
    <property type="match status" value="1"/>
</dbReference>
<feature type="region of interest" description="Disordered" evidence="13">
    <location>
        <begin position="359"/>
        <end position="393"/>
    </location>
</feature>
<dbReference type="GO" id="GO:0005829">
    <property type="term" value="C:cytosol"/>
    <property type="evidence" value="ECO:0007669"/>
    <property type="project" value="TreeGrafter"/>
</dbReference>
<organism evidence="16 17">
    <name type="scientific">Meripilus lineatus</name>
    <dbReference type="NCBI Taxonomy" id="2056292"/>
    <lineage>
        <taxon>Eukaryota</taxon>
        <taxon>Fungi</taxon>
        <taxon>Dikarya</taxon>
        <taxon>Basidiomycota</taxon>
        <taxon>Agaricomycotina</taxon>
        <taxon>Agaricomycetes</taxon>
        <taxon>Polyporales</taxon>
        <taxon>Meripilaceae</taxon>
        <taxon>Meripilus</taxon>
    </lineage>
</organism>
<evidence type="ECO:0000256" key="8">
    <source>
        <dbReference type="ARBA" id="ARBA00022840"/>
    </source>
</evidence>
<dbReference type="Gene3D" id="3.30.1180.20">
    <property type="entry name" value="Dihydroxyacetone kinase, domain 2"/>
    <property type="match status" value="1"/>
</dbReference>
<evidence type="ECO:0000256" key="1">
    <source>
        <dbReference type="ARBA" id="ARBA00003264"/>
    </source>
</evidence>
<evidence type="ECO:0000256" key="9">
    <source>
        <dbReference type="ARBA" id="ARBA00047974"/>
    </source>
</evidence>
<evidence type="ECO:0000256" key="6">
    <source>
        <dbReference type="ARBA" id="ARBA00022777"/>
    </source>
</evidence>
<keyword evidence="7" id="KW-0319">Glycerol metabolism</keyword>
<evidence type="ECO:0000256" key="11">
    <source>
        <dbReference type="PIRSR" id="PIRSR612734-1"/>
    </source>
</evidence>
<dbReference type="PANTHER" id="PTHR28629:SF14">
    <property type="entry name" value="DIHYDROXYACETONE KINASE 1"/>
    <property type="match status" value="1"/>
</dbReference>
<feature type="compositionally biased region" description="Low complexity" evidence="13">
    <location>
        <begin position="364"/>
        <end position="378"/>
    </location>
</feature>
<feature type="binding site" evidence="12">
    <location>
        <position position="112"/>
    </location>
    <ligand>
        <name>substrate</name>
    </ligand>
</feature>
<dbReference type="FunFam" id="3.30.1180.20:FF:000001">
    <property type="entry name" value="Dihydroxyacetone kinase 1"/>
    <property type="match status" value="1"/>
</dbReference>
<comment type="catalytic activity">
    <reaction evidence="10">
        <text>dihydroxyacetone + ATP = dihydroxyacetone phosphate + ADP + H(+)</text>
        <dbReference type="Rhea" id="RHEA:15773"/>
        <dbReference type="ChEBI" id="CHEBI:15378"/>
        <dbReference type="ChEBI" id="CHEBI:16016"/>
        <dbReference type="ChEBI" id="CHEBI:30616"/>
        <dbReference type="ChEBI" id="CHEBI:57642"/>
        <dbReference type="ChEBI" id="CHEBI:456216"/>
        <dbReference type="EC" id="2.7.1.29"/>
    </reaction>
</comment>
<dbReference type="Proteomes" id="UP001212997">
    <property type="component" value="Unassembled WGS sequence"/>
</dbReference>
<dbReference type="NCBIfam" id="TIGR02361">
    <property type="entry name" value="dak_ATP"/>
    <property type="match status" value="1"/>
</dbReference>
<dbReference type="FunFam" id="1.25.40.340:FF:000001">
    <property type="entry name" value="Dihydroxyacetone kinase 1"/>
    <property type="match status" value="1"/>
</dbReference>
<feature type="compositionally biased region" description="Polar residues" evidence="13">
    <location>
        <begin position="379"/>
        <end position="392"/>
    </location>
</feature>
<comment type="catalytic activity">
    <reaction evidence="9">
        <text>D-glyceraldehyde + ATP = D-glyceraldehyde 3-phosphate + ADP + H(+)</text>
        <dbReference type="Rhea" id="RHEA:13941"/>
        <dbReference type="ChEBI" id="CHEBI:15378"/>
        <dbReference type="ChEBI" id="CHEBI:17378"/>
        <dbReference type="ChEBI" id="CHEBI:30616"/>
        <dbReference type="ChEBI" id="CHEBI:59776"/>
        <dbReference type="ChEBI" id="CHEBI:456216"/>
        <dbReference type="EC" id="2.7.1.28"/>
    </reaction>
</comment>
<feature type="domain" description="DhaL" evidence="14">
    <location>
        <begin position="400"/>
        <end position="598"/>
    </location>
</feature>
<evidence type="ECO:0000256" key="10">
    <source>
        <dbReference type="ARBA" id="ARBA00048898"/>
    </source>
</evidence>
<evidence type="ECO:0000313" key="16">
    <source>
        <dbReference type="EMBL" id="KAJ3489656.1"/>
    </source>
</evidence>
<dbReference type="Pfam" id="PF02734">
    <property type="entry name" value="Dak2"/>
    <property type="match status" value="1"/>
</dbReference>
<evidence type="ECO:0000259" key="14">
    <source>
        <dbReference type="PROSITE" id="PS51480"/>
    </source>
</evidence>